<keyword evidence="4" id="KW-0804">Transcription</keyword>
<gene>
    <name evidence="7" type="primary">msmR_2</name>
    <name evidence="7" type="ORF">CPJCM30710_28970</name>
</gene>
<dbReference type="GO" id="GO:0003700">
    <property type="term" value="F:DNA-binding transcription factor activity"/>
    <property type="evidence" value="ECO:0007669"/>
    <property type="project" value="TreeGrafter"/>
</dbReference>
<evidence type="ECO:0000256" key="3">
    <source>
        <dbReference type="ARBA" id="ARBA00023125"/>
    </source>
</evidence>
<dbReference type="Proteomes" id="UP000679179">
    <property type="component" value="Unassembled WGS sequence"/>
</dbReference>
<dbReference type="PROSITE" id="PS50932">
    <property type="entry name" value="HTH_LACI_2"/>
    <property type="match status" value="1"/>
</dbReference>
<dbReference type="Pfam" id="PF13377">
    <property type="entry name" value="Peripla_BP_3"/>
    <property type="match status" value="1"/>
</dbReference>
<dbReference type="SUPFAM" id="SSF53822">
    <property type="entry name" value="Periplasmic binding protein-like I"/>
    <property type="match status" value="1"/>
</dbReference>
<keyword evidence="8" id="KW-1185">Reference proteome</keyword>
<evidence type="ECO:0000256" key="4">
    <source>
        <dbReference type="ARBA" id="ARBA00023163"/>
    </source>
</evidence>
<dbReference type="EMBL" id="BOPZ01000030">
    <property type="protein sequence ID" value="GIM30231.1"/>
    <property type="molecule type" value="Genomic_DNA"/>
</dbReference>
<dbReference type="PANTHER" id="PTHR30146">
    <property type="entry name" value="LACI-RELATED TRANSCRIPTIONAL REPRESSOR"/>
    <property type="match status" value="1"/>
</dbReference>
<feature type="domain" description="HTH cro/C1-type" evidence="6">
    <location>
        <begin position="3"/>
        <end position="50"/>
    </location>
</feature>
<dbReference type="RefSeq" id="WP_212904907.1">
    <property type="nucleotide sequence ID" value="NZ_BOPZ01000030.1"/>
</dbReference>
<evidence type="ECO:0000256" key="2">
    <source>
        <dbReference type="ARBA" id="ARBA00023015"/>
    </source>
</evidence>
<dbReference type="PROSITE" id="PS50943">
    <property type="entry name" value="HTH_CROC1"/>
    <property type="match status" value="1"/>
</dbReference>
<evidence type="ECO:0000259" key="6">
    <source>
        <dbReference type="PROSITE" id="PS50943"/>
    </source>
</evidence>
<name>A0A919S1I2_9CLOT</name>
<dbReference type="GO" id="GO:0000976">
    <property type="term" value="F:transcription cis-regulatory region binding"/>
    <property type="evidence" value="ECO:0007669"/>
    <property type="project" value="TreeGrafter"/>
</dbReference>
<dbReference type="Gene3D" id="3.40.50.2300">
    <property type="match status" value="2"/>
</dbReference>
<dbReference type="InterPro" id="IPR046335">
    <property type="entry name" value="LacI/GalR-like_sensor"/>
</dbReference>
<evidence type="ECO:0000313" key="8">
    <source>
        <dbReference type="Proteomes" id="UP000679179"/>
    </source>
</evidence>
<proteinExistence type="predicted"/>
<comment type="caution">
    <text evidence="7">The sequence shown here is derived from an EMBL/GenBank/DDBJ whole genome shotgun (WGS) entry which is preliminary data.</text>
</comment>
<sequence length="322" mass="36241">MATIKDVAKKSGVGLGTVSRVLNGTGSVKPETREKILEVMKELDYTPNEVARNFKKQSTKFIGLIIPSVWHPFYSELAFYIEDESYKNDYKLMLCNSESKKEKEIQYLEMLKRNQVAGIIILSYNNIGKYINPKLRVVTIDRYFSKEVPLVASDNYEGGKIATETLINNGCKYLGYLGGGSTVATDVFKRKEAFIDTAEKNKVKYCILEEVVRFGCEGELAKKFLDKYPEVDGVFTSTDMFAGAFISEARGRGKRIPEDIQVIGYDGIQTNGYFRPILSTIRQPVEEIARSSVEILINQINGVEVPEELVLPVSFRKGETTI</sequence>
<dbReference type="CDD" id="cd06291">
    <property type="entry name" value="PBP1_Qymf-like"/>
    <property type="match status" value="1"/>
</dbReference>
<accession>A0A919S1I2</accession>
<dbReference type="InterPro" id="IPR028082">
    <property type="entry name" value="Peripla_BP_I"/>
</dbReference>
<organism evidence="7 8">
    <name type="scientific">Clostridium polyendosporum</name>
    <dbReference type="NCBI Taxonomy" id="69208"/>
    <lineage>
        <taxon>Bacteria</taxon>
        <taxon>Bacillati</taxon>
        <taxon>Bacillota</taxon>
        <taxon>Clostridia</taxon>
        <taxon>Eubacteriales</taxon>
        <taxon>Clostridiaceae</taxon>
        <taxon>Clostridium</taxon>
    </lineage>
</organism>
<evidence type="ECO:0000259" key="5">
    <source>
        <dbReference type="PROSITE" id="PS50932"/>
    </source>
</evidence>
<dbReference type="SUPFAM" id="SSF47413">
    <property type="entry name" value="lambda repressor-like DNA-binding domains"/>
    <property type="match status" value="1"/>
</dbReference>
<dbReference type="PROSITE" id="PS00356">
    <property type="entry name" value="HTH_LACI_1"/>
    <property type="match status" value="1"/>
</dbReference>
<keyword evidence="1" id="KW-0678">Repressor</keyword>
<dbReference type="Gene3D" id="1.10.260.40">
    <property type="entry name" value="lambda repressor-like DNA-binding domains"/>
    <property type="match status" value="1"/>
</dbReference>
<dbReference type="InterPro" id="IPR001387">
    <property type="entry name" value="Cro/C1-type_HTH"/>
</dbReference>
<dbReference type="CDD" id="cd01392">
    <property type="entry name" value="HTH_LacI"/>
    <property type="match status" value="1"/>
</dbReference>
<dbReference type="SMART" id="SM00354">
    <property type="entry name" value="HTH_LACI"/>
    <property type="match status" value="1"/>
</dbReference>
<protein>
    <submittedName>
        <fullName evidence="7">LacI family transcriptional regulator</fullName>
    </submittedName>
</protein>
<keyword evidence="3" id="KW-0238">DNA-binding</keyword>
<dbReference type="InterPro" id="IPR010982">
    <property type="entry name" value="Lambda_DNA-bd_dom_sf"/>
</dbReference>
<feature type="domain" description="HTH lacI-type" evidence="5">
    <location>
        <begin position="2"/>
        <end position="56"/>
    </location>
</feature>
<dbReference type="PANTHER" id="PTHR30146:SF95">
    <property type="entry name" value="RIBOSE OPERON REPRESSOR"/>
    <property type="match status" value="1"/>
</dbReference>
<dbReference type="PRINTS" id="PR00036">
    <property type="entry name" value="HTHLACI"/>
</dbReference>
<evidence type="ECO:0000256" key="1">
    <source>
        <dbReference type="ARBA" id="ARBA00022491"/>
    </source>
</evidence>
<dbReference type="Pfam" id="PF00356">
    <property type="entry name" value="LacI"/>
    <property type="match status" value="1"/>
</dbReference>
<evidence type="ECO:0000313" key="7">
    <source>
        <dbReference type="EMBL" id="GIM30231.1"/>
    </source>
</evidence>
<reference evidence="7" key="1">
    <citation type="submission" date="2021-03" db="EMBL/GenBank/DDBJ databases">
        <title>Taxonomic study of Clostridium polyendosporum from meadow-gley soil under rice.</title>
        <authorList>
            <person name="Kobayashi H."/>
            <person name="Tanizawa Y."/>
            <person name="Yagura M."/>
        </authorList>
    </citation>
    <scope>NUCLEOTIDE SEQUENCE</scope>
    <source>
        <strain evidence="7">JCM 30710</strain>
    </source>
</reference>
<dbReference type="AlphaFoldDB" id="A0A919S1I2"/>
<keyword evidence="2" id="KW-0805">Transcription regulation</keyword>
<dbReference type="InterPro" id="IPR000843">
    <property type="entry name" value="HTH_LacI"/>
</dbReference>